<dbReference type="AlphaFoldDB" id="A0A645IFE3"/>
<protein>
    <submittedName>
        <fullName evidence="1">Uncharacterized protein</fullName>
    </submittedName>
</protein>
<proteinExistence type="predicted"/>
<evidence type="ECO:0000313" key="1">
    <source>
        <dbReference type="EMBL" id="MPN49552.1"/>
    </source>
</evidence>
<accession>A0A645IFE3</accession>
<dbReference type="EMBL" id="VSSQ01112898">
    <property type="protein sequence ID" value="MPN49552.1"/>
    <property type="molecule type" value="Genomic_DNA"/>
</dbReference>
<reference evidence="1" key="1">
    <citation type="submission" date="2019-08" db="EMBL/GenBank/DDBJ databases">
        <authorList>
            <person name="Kucharzyk K."/>
            <person name="Murdoch R.W."/>
            <person name="Higgins S."/>
            <person name="Loffler F."/>
        </authorList>
    </citation>
    <scope>NUCLEOTIDE SEQUENCE</scope>
</reference>
<gene>
    <name evidence="1" type="ORF">SDC9_197173</name>
</gene>
<name>A0A645IFE3_9ZZZZ</name>
<comment type="caution">
    <text evidence="1">The sequence shown here is derived from an EMBL/GenBank/DDBJ whole genome shotgun (WGS) entry which is preliminary data.</text>
</comment>
<sequence>MKSDDIIIGLQKNIKDAAEVKYVNGTITVNDLLTEVTAESMAEQTRFLHEIQLYMAMYQYKYNTNN</sequence>
<organism evidence="1">
    <name type="scientific">bioreactor metagenome</name>
    <dbReference type="NCBI Taxonomy" id="1076179"/>
    <lineage>
        <taxon>unclassified sequences</taxon>
        <taxon>metagenomes</taxon>
        <taxon>ecological metagenomes</taxon>
    </lineage>
</organism>